<evidence type="ECO:0000313" key="1">
    <source>
        <dbReference type="EMBL" id="RCN29170.1"/>
    </source>
</evidence>
<keyword evidence="2" id="KW-1185">Reference proteome</keyword>
<reference evidence="1 2" key="1">
    <citation type="submission" date="2014-10" db="EMBL/GenBank/DDBJ databases">
        <title>Draft genome of the hookworm Ancylostoma caninum.</title>
        <authorList>
            <person name="Mitreva M."/>
        </authorList>
    </citation>
    <scope>NUCLEOTIDE SEQUENCE [LARGE SCALE GENOMIC DNA]</scope>
    <source>
        <strain evidence="1 2">Baltimore</strain>
    </source>
</reference>
<evidence type="ECO:0000313" key="2">
    <source>
        <dbReference type="Proteomes" id="UP000252519"/>
    </source>
</evidence>
<dbReference type="AlphaFoldDB" id="A0A368FE66"/>
<sequence>MCFRFYAHVLALLQLNSGPVTEKLHDTLIWKEGSNGPVILGAHIDPTAYERTQQGFKGVISSLTVSGEAVPLGKAVRPQHMQSFDSCPRHRCLHSSRCRNSNTLKARFGMSRESRFGRVENTNFTVLADGRDICLRTGK</sequence>
<comment type="caution">
    <text evidence="1">The sequence shown here is derived from an EMBL/GenBank/DDBJ whole genome shotgun (WGS) entry which is preliminary data.</text>
</comment>
<dbReference type="EMBL" id="JOJR01002091">
    <property type="protein sequence ID" value="RCN29170.1"/>
    <property type="molecule type" value="Genomic_DNA"/>
</dbReference>
<name>A0A368FE66_ANCCA</name>
<protein>
    <submittedName>
        <fullName evidence="1">Uncharacterized protein</fullName>
    </submittedName>
</protein>
<accession>A0A368FE66</accession>
<organism evidence="1 2">
    <name type="scientific">Ancylostoma caninum</name>
    <name type="common">Dog hookworm</name>
    <dbReference type="NCBI Taxonomy" id="29170"/>
    <lineage>
        <taxon>Eukaryota</taxon>
        <taxon>Metazoa</taxon>
        <taxon>Ecdysozoa</taxon>
        <taxon>Nematoda</taxon>
        <taxon>Chromadorea</taxon>
        <taxon>Rhabditida</taxon>
        <taxon>Rhabditina</taxon>
        <taxon>Rhabditomorpha</taxon>
        <taxon>Strongyloidea</taxon>
        <taxon>Ancylostomatidae</taxon>
        <taxon>Ancylostomatinae</taxon>
        <taxon>Ancylostoma</taxon>
    </lineage>
</organism>
<gene>
    <name evidence="1" type="ORF">ANCCAN_25074</name>
</gene>
<dbReference type="Proteomes" id="UP000252519">
    <property type="component" value="Unassembled WGS sequence"/>
</dbReference>
<proteinExistence type="predicted"/>